<dbReference type="RefSeq" id="WP_229854453.1">
    <property type="nucleotide sequence ID" value="NZ_BNCK01000001.1"/>
</dbReference>
<reference evidence="6" key="1">
    <citation type="journal article" date="2014" name="Int. J. Syst. Evol. Microbiol.">
        <title>Complete genome sequence of Corynebacterium casei LMG S-19264T (=DSM 44701T), isolated from a smear-ripened cheese.</title>
        <authorList>
            <consortium name="US DOE Joint Genome Institute (JGI-PGF)"/>
            <person name="Walter F."/>
            <person name="Albersmeier A."/>
            <person name="Kalinowski J."/>
            <person name="Ruckert C."/>
        </authorList>
    </citation>
    <scope>NUCLEOTIDE SEQUENCE</scope>
    <source>
        <strain evidence="6">KCTC 42731</strain>
    </source>
</reference>
<dbReference type="CDD" id="cd16331">
    <property type="entry name" value="YjgA-like"/>
    <property type="match status" value="1"/>
</dbReference>
<dbReference type="Gene3D" id="1.10.60.30">
    <property type="entry name" value="PSPTO4464-like domains"/>
    <property type="match status" value="2"/>
</dbReference>
<dbReference type="PANTHER" id="PTHR38101:SF1">
    <property type="entry name" value="UPF0307 PROTEIN YJGA"/>
    <property type="match status" value="1"/>
</dbReference>
<proteinExistence type="inferred from homology"/>
<comment type="similarity">
    <text evidence="5">Belongs to the DarP family.</text>
</comment>
<accession>A0A919EHD1</accession>
<evidence type="ECO:0000256" key="4">
    <source>
        <dbReference type="ARBA" id="ARBA00022884"/>
    </source>
</evidence>
<keyword evidence="3 5" id="KW-0699">rRNA-binding</keyword>
<dbReference type="PIRSF" id="PIRSF016183">
    <property type="entry name" value="UCP016183"/>
    <property type="match status" value="1"/>
</dbReference>
<dbReference type="PANTHER" id="PTHR38101">
    <property type="entry name" value="UPF0307 PROTEIN YJGA"/>
    <property type="match status" value="1"/>
</dbReference>
<dbReference type="InterPro" id="IPR023153">
    <property type="entry name" value="DarP_sf"/>
</dbReference>
<comment type="subcellular location">
    <subcellularLocation>
        <location evidence="5">Cytoplasm</location>
    </subcellularLocation>
    <text evidence="5">Associates with late stage pre-50S ribosomal subunits.</text>
</comment>
<evidence type="ECO:0000313" key="7">
    <source>
        <dbReference type="Proteomes" id="UP000623842"/>
    </source>
</evidence>
<keyword evidence="2 5" id="KW-0690">Ribosome biogenesis</keyword>
<dbReference type="GO" id="GO:0019843">
    <property type="term" value="F:rRNA binding"/>
    <property type="evidence" value="ECO:0007669"/>
    <property type="project" value="UniProtKB-UniRule"/>
</dbReference>
<reference evidence="6" key="2">
    <citation type="submission" date="2020-09" db="EMBL/GenBank/DDBJ databases">
        <authorList>
            <person name="Sun Q."/>
            <person name="Kim S."/>
        </authorList>
    </citation>
    <scope>NUCLEOTIDE SEQUENCE</scope>
    <source>
        <strain evidence="6">KCTC 42731</strain>
    </source>
</reference>
<comment type="caution">
    <text evidence="6">The sequence shown here is derived from an EMBL/GenBank/DDBJ whole genome shotgun (WGS) entry which is preliminary data.</text>
</comment>
<dbReference type="Proteomes" id="UP000623842">
    <property type="component" value="Unassembled WGS sequence"/>
</dbReference>
<evidence type="ECO:0000256" key="3">
    <source>
        <dbReference type="ARBA" id="ARBA00022730"/>
    </source>
</evidence>
<dbReference type="InterPro" id="IPR006839">
    <property type="entry name" value="DarP"/>
</dbReference>
<keyword evidence="1 5" id="KW-0963">Cytoplasm</keyword>
<gene>
    <name evidence="5" type="primary">darP</name>
    <name evidence="6" type="ORF">GCM10017161_02080</name>
</gene>
<sequence>MDASGLLVLVVYYTQIDVNLVIMPDYNHDIDEFDEDYKSKSEIKREMLALQDFAYKLVKLSKAERAKVPFTEELLEALVLADKIKNKPEALRRHVRFMSKVLLETDMDPINHALDVMANKHQQDTTKFHLLEVKRDALIANGNAEIESTLDEYPAMERQKLRQLVRQASKEVKADAKGKYYKELFAYIKQFAQ</sequence>
<evidence type="ECO:0000256" key="1">
    <source>
        <dbReference type="ARBA" id="ARBA00022490"/>
    </source>
</evidence>
<dbReference type="EMBL" id="BNCK01000001">
    <property type="protein sequence ID" value="GHF78588.1"/>
    <property type="molecule type" value="Genomic_DNA"/>
</dbReference>
<evidence type="ECO:0000313" key="6">
    <source>
        <dbReference type="EMBL" id="GHF78588.1"/>
    </source>
</evidence>
<dbReference type="NCBIfam" id="NF003593">
    <property type="entry name" value="PRK05255.1-1"/>
    <property type="match status" value="1"/>
</dbReference>
<evidence type="ECO:0000256" key="5">
    <source>
        <dbReference type="HAMAP-Rule" id="MF_00765"/>
    </source>
</evidence>
<organism evidence="6 7">
    <name type="scientific">Thalassotalea marina</name>
    <dbReference type="NCBI Taxonomy" id="1673741"/>
    <lineage>
        <taxon>Bacteria</taxon>
        <taxon>Pseudomonadati</taxon>
        <taxon>Pseudomonadota</taxon>
        <taxon>Gammaproteobacteria</taxon>
        <taxon>Alteromonadales</taxon>
        <taxon>Colwelliaceae</taxon>
        <taxon>Thalassotalea</taxon>
    </lineage>
</organism>
<evidence type="ECO:0000256" key="2">
    <source>
        <dbReference type="ARBA" id="ARBA00022517"/>
    </source>
</evidence>
<dbReference type="SUPFAM" id="SSF158710">
    <property type="entry name" value="PSPTO4464-like"/>
    <property type="match status" value="1"/>
</dbReference>
<dbReference type="Pfam" id="PF04751">
    <property type="entry name" value="DarP"/>
    <property type="match status" value="1"/>
</dbReference>
<keyword evidence="4 5" id="KW-0694">RNA-binding</keyword>
<dbReference type="GO" id="GO:1902626">
    <property type="term" value="P:assembly of large subunit precursor of preribosome"/>
    <property type="evidence" value="ECO:0007669"/>
    <property type="project" value="UniProtKB-UniRule"/>
</dbReference>
<dbReference type="GO" id="GO:0005829">
    <property type="term" value="C:cytosol"/>
    <property type="evidence" value="ECO:0007669"/>
    <property type="project" value="TreeGrafter"/>
</dbReference>
<name>A0A919EHD1_9GAMM</name>
<keyword evidence="7" id="KW-1185">Reference proteome</keyword>
<dbReference type="HAMAP" id="MF_00765">
    <property type="entry name" value="DarP"/>
    <property type="match status" value="1"/>
</dbReference>
<dbReference type="GO" id="GO:0043022">
    <property type="term" value="F:ribosome binding"/>
    <property type="evidence" value="ECO:0007669"/>
    <property type="project" value="UniProtKB-UniRule"/>
</dbReference>
<dbReference type="AlphaFoldDB" id="A0A919EHD1"/>
<comment type="function">
    <text evidence="5">Member of a network of 50S ribosomal subunit biogenesis factors which assembles along the 30S-50S interface, preventing incorrect 23S rRNA structures from forming. Promotes peptidyl transferase center (PTC) maturation.</text>
</comment>
<protein>
    <recommendedName>
        <fullName evidence="5">Dual-action ribosomal maturation protein DarP</fullName>
    </recommendedName>
    <alternativeName>
        <fullName evidence="5">Large ribosomal subunit assembly factor DarP</fullName>
    </alternativeName>
</protein>